<evidence type="ECO:0000256" key="1">
    <source>
        <dbReference type="SAM" id="MobiDB-lite"/>
    </source>
</evidence>
<evidence type="ECO:0000313" key="2">
    <source>
        <dbReference type="EMBL" id="KAJ1174319.1"/>
    </source>
</evidence>
<keyword evidence="3" id="KW-1185">Reference proteome</keyword>
<feature type="compositionally biased region" description="Basic and acidic residues" evidence="1">
    <location>
        <begin position="1"/>
        <end position="26"/>
    </location>
</feature>
<comment type="caution">
    <text evidence="2">The sequence shown here is derived from an EMBL/GenBank/DDBJ whole genome shotgun (WGS) entry which is preliminary data.</text>
</comment>
<name>A0AAV7TCN4_PLEWA</name>
<dbReference type="AlphaFoldDB" id="A0AAV7TCN4"/>
<proteinExistence type="predicted"/>
<protein>
    <submittedName>
        <fullName evidence="2">Uncharacterized protein</fullName>
    </submittedName>
</protein>
<evidence type="ECO:0000313" key="3">
    <source>
        <dbReference type="Proteomes" id="UP001066276"/>
    </source>
</evidence>
<sequence length="166" mass="18961">MDQKVVEIRVDQDTSSMKETHHRDQNLGENSEGGLESKGKHPGPPMLGAHRKPQELLRGRSYQNMEIGILKIDLCQEIPRRGKRNHLTQSGHPKMQDRDKAVQKLRVNDQTKIPVTFLTMKTQGLQPHPLSKGGTARRARFRTREAIPLARAYLFIRSSDHAICRK</sequence>
<gene>
    <name evidence="2" type="ORF">NDU88_006141</name>
</gene>
<feature type="region of interest" description="Disordered" evidence="1">
    <location>
        <begin position="1"/>
        <end position="54"/>
    </location>
</feature>
<reference evidence="2" key="1">
    <citation type="journal article" date="2022" name="bioRxiv">
        <title>Sequencing and chromosome-scale assembly of the giantPleurodeles waltlgenome.</title>
        <authorList>
            <person name="Brown T."/>
            <person name="Elewa A."/>
            <person name="Iarovenko S."/>
            <person name="Subramanian E."/>
            <person name="Araus A.J."/>
            <person name="Petzold A."/>
            <person name="Susuki M."/>
            <person name="Suzuki K.-i.T."/>
            <person name="Hayashi T."/>
            <person name="Toyoda A."/>
            <person name="Oliveira C."/>
            <person name="Osipova E."/>
            <person name="Leigh N.D."/>
            <person name="Simon A."/>
            <person name="Yun M.H."/>
        </authorList>
    </citation>
    <scope>NUCLEOTIDE SEQUENCE</scope>
    <source>
        <strain evidence="2">20211129_DDA</strain>
        <tissue evidence="2">Liver</tissue>
    </source>
</reference>
<dbReference type="Proteomes" id="UP001066276">
    <property type="component" value="Chromosome 4_1"/>
</dbReference>
<accession>A0AAV7TCN4</accession>
<dbReference type="EMBL" id="JANPWB010000007">
    <property type="protein sequence ID" value="KAJ1174319.1"/>
    <property type="molecule type" value="Genomic_DNA"/>
</dbReference>
<organism evidence="2 3">
    <name type="scientific">Pleurodeles waltl</name>
    <name type="common">Iberian ribbed newt</name>
    <dbReference type="NCBI Taxonomy" id="8319"/>
    <lineage>
        <taxon>Eukaryota</taxon>
        <taxon>Metazoa</taxon>
        <taxon>Chordata</taxon>
        <taxon>Craniata</taxon>
        <taxon>Vertebrata</taxon>
        <taxon>Euteleostomi</taxon>
        <taxon>Amphibia</taxon>
        <taxon>Batrachia</taxon>
        <taxon>Caudata</taxon>
        <taxon>Salamandroidea</taxon>
        <taxon>Salamandridae</taxon>
        <taxon>Pleurodelinae</taxon>
        <taxon>Pleurodeles</taxon>
    </lineage>
</organism>